<keyword evidence="5" id="KW-0819">tRNA processing</keyword>
<reference evidence="13 14" key="1">
    <citation type="journal article" date="2004" name="Nature">
        <title>Genome evolution in yeasts.</title>
        <authorList>
            <consortium name="Genolevures"/>
            <person name="Dujon B."/>
            <person name="Sherman D."/>
            <person name="Fischer G."/>
            <person name="Durrens P."/>
            <person name="Casaregola S."/>
            <person name="Lafontaine I."/>
            <person name="de Montigny J."/>
            <person name="Marck C."/>
            <person name="Neuveglise C."/>
            <person name="Talla E."/>
            <person name="Goffard N."/>
            <person name="Frangeul L."/>
            <person name="Aigle M."/>
            <person name="Anthouard V."/>
            <person name="Babour A."/>
            <person name="Barbe V."/>
            <person name="Barnay S."/>
            <person name="Blanchin S."/>
            <person name="Beckerich J.M."/>
            <person name="Beyne E."/>
            <person name="Bleykasten C."/>
            <person name="Boisrame A."/>
            <person name="Boyer J."/>
            <person name="Cattolico L."/>
            <person name="Confanioleri F."/>
            <person name="de Daruvar A."/>
            <person name="Despons L."/>
            <person name="Fabre E."/>
            <person name="Fairhead C."/>
            <person name="Ferry-Dumazet H."/>
            <person name="Groppi A."/>
            <person name="Hantraye F."/>
            <person name="Hennequin C."/>
            <person name="Jauniaux N."/>
            <person name="Joyet P."/>
            <person name="Kachouri R."/>
            <person name="Kerrest A."/>
            <person name="Koszul R."/>
            <person name="Lemaire M."/>
            <person name="Lesur I."/>
            <person name="Ma L."/>
            <person name="Muller H."/>
            <person name="Nicaud J.M."/>
            <person name="Nikolski M."/>
            <person name="Oztas S."/>
            <person name="Ozier-Kalogeropoulos O."/>
            <person name="Pellenz S."/>
            <person name="Potier S."/>
            <person name="Richard G.F."/>
            <person name="Straub M.L."/>
            <person name="Suleau A."/>
            <person name="Swennene D."/>
            <person name="Tekaia F."/>
            <person name="Wesolowski-Louvel M."/>
            <person name="Westhof E."/>
            <person name="Wirth B."/>
            <person name="Zeniou-Meyer M."/>
            <person name="Zivanovic I."/>
            <person name="Bolotin-Fukuhara M."/>
            <person name="Thierry A."/>
            <person name="Bouchier C."/>
            <person name="Caudron B."/>
            <person name="Scarpelli C."/>
            <person name="Gaillardin C."/>
            <person name="Weissenbach J."/>
            <person name="Wincker P."/>
            <person name="Souciet J.L."/>
        </authorList>
    </citation>
    <scope>NUCLEOTIDE SEQUENCE [LARGE SCALE GENOMIC DNA]</scope>
    <source>
        <strain evidence="14">ATCC 36239 / CBS 767 / BCRC 21394 / JCM 1990 / NBRC 0083 / IGC 2968</strain>
    </source>
</reference>
<proteinExistence type="inferred from homology"/>
<accession>Q6BQG6</accession>
<dbReference type="Gene3D" id="3.60.15.10">
    <property type="entry name" value="Ribonuclease Z/Hydroxyacylglutathione hydrolase-like"/>
    <property type="match status" value="2"/>
</dbReference>
<evidence type="ECO:0000256" key="11">
    <source>
        <dbReference type="SAM" id="MobiDB-lite"/>
    </source>
</evidence>
<dbReference type="FunCoup" id="Q6BQG6">
    <property type="interactions" value="1254"/>
</dbReference>
<gene>
    <name evidence="13" type="ordered locus">DEHA2E05412g</name>
</gene>
<organism evidence="13 14">
    <name type="scientific">Debaryomyces hansenii (strain ATCC 36239 / CBS 767 / BCRC 21394 / JCM 1990 / NBRC 0083 / IGC 2968)</name>
    <name type="common">Yeast</name>
    <name type="synonym">Torulaspora hansenii</name>
    <dbReference type="NCBI Taxonomy" id="284592"/>
    <lineage>
        <taxon>Eukaryota</taxon>
        <taxon>Fungi</taxon>
        <taxon>Dikarya</taxon>
        <taxon>Ascomycota</taxon>
        <taxon>Saccharomycotina</taxon>
        <taxon>Pichiomycetes</taxon>
        <taxon>Debaryomycetaceae</taxon>
        <taxon>Debaryomyces</taxon>
    </lineage>
</organism>
<dbReference type="HOGENOM" id="CLU_006220_0_0_1"/>
<keyword evidence="10" id="KW-0862">Zinc</keyword>
<evidence type="ECO:0000256" key="10">
    <source>
        <dbReference type="ARBA" id="ARBA00022833"/>
    </source>
</evidence>
<dbReference type="InterPro" id="IPR036866">
    <property type="entry name" value="RibonucZ/Hydroxyglut_hydro"/>
</dbReference>
<dbReference type="GO" id="GO:0042781">
    <property type="term" value="F:3'-tRNA processing endoribonuclease activity"/>
    <property type="evidence" value="ECO:0007669"/>
    <property type="project" value="UniProtKB-EC"/>
</dbReference>
<dbReference type="CDD" id="cd07718">
    <property type="entry name" value="RNaseZ_ELAC1_ELAC2-C-term-like_MBL-fold"/>
    <property type="match status" value="1"/>
</dbReference>
<evidence type="ECO:0000256" key="5">
    <source>
        <dbReference type="ARBA" id="ARBA00022694"/>
    </source>
</evidence>
<protein>
    <recommendedName>
        <fullName evidence="4">ribonuclease Z</fullName>
        <ecNumber evidence="4">3.1.26.11</ecNumber>
    </recommendedName>
</protein>
<evidence type="ECO:0000256" key="6">
    <source>
        <dbReference type="ARBA" id="ARBA00022722"/>
    </source>
</evidence>
<dbReference type="EC" id="3.1.26.11" evidence="4"/>
<evidence type="ECO:0000256" key="9">
    <source>
        <dbReference type="ARBA" id="ARBA00022801"/>
    </source>
</evidence>
<dbReference type="AlphaFoldDB" id="Q6BQG6"/>
<evidence type="ECO:0000313" key="13">
    <source>
        <dbReference type="EMBL" id="CAG87781.2"/>
    </source>
</evidence>
<comment type="similarity">
    <text evidence="3">Belongs to the RNase Z family.</text>
</comment>
<comment type="cofactor">
    <cofactor evidence="2">
        <name>Zn(2+)</name>
        <dbReference type="ChEBI" id="CHEBI:29105"/>
    </cofactor>
</comment>
<feature type="domain" description="tRNase Z endonuclease" evidence="12">
    <location>
        <begin position="6"/>
        <end position="69"/>
    </location>
</feature>
<dbReference type="GO" id="GO:0046872">
    <property type="term" value="F:metal ion binding"/>
    <property type="evidence" value="ECO:0007669"/>
    <property type="project" value="UniProtKB-KW"/>
</dbReference>
<dbReference type="GO" id="GO:0005739">
    <property type="term" value="C:mitochondrion"/>
    <property type="evidence" value="ECO:0007669"/>
    <property type="project" value="EnsemblFungi"/>
</dbReference>
<evidence type="ECO:0000256" key="3">
    <source>
        <dbReference type="ARBA" id="ARBA00007823"/>
    </source>
</evidence>
<evidence type="ECO:0000256" key="4">
    <source>
        <dbReference type="ARBA" id="ARBA00012477"/>
    </source>
</evidence>
<keyword evidence="14" id="KW-1185">Reference proteome</keyword>
<evidence type="ECO:0000256" key="1">
    <source>
        <dbReference type="ARBA" id="ARBA00000402"/>
    </source>
</evidence>
<evidence type="ECO:0000313" key="14">
    <source>
        <dbReference type="Proteomes" id="UP000000599"/>
    </source>
</evidence>
<evidence type="ECO:0000256" key="7">
    <source>
        <dbReference type="ARBA" id="ARBA00022723"/>
    </source>
</evidence>
<feature type="compositionally biased region" description="Basic and acidic residues" evidence="11">
    <location>
        <begin position="835"/>
        <end position="853"/>
    </location>
</feature>
<dbReference type="PANTHER" id="PTHR12553:SF49">
    <property type="entry name" value="ZINC PHOSPHODIESTERASE ELAC PROTEIN 2"/>
    <property type="match status" value="1"/>
</dbReference>
<dbReference type="EMBL" id="CR382137">
    <property type="protein sequence ID" value="CAG87781.2"/>
    <property type="molecule type" value="Genomic_DNA"/>
</dbReference>
<dbReference type="GeneID" id="2902007"/>
<sequence length="875" mass="101273">MFTVTTISHKTSDSRHPLVMLTNREGYRYLFGKIPEGSQRILNENRFRLGKLKSIFLSGTISSWSEIGGLPGLFLTISDSTKKSIDIFTNSGKITSFIVATWRYFVFRKGVELKINDSNEHDIIADSNLIVKPIKIESNKTTSINEDVSNRLHQQLKKLISLMFPMDTTKVNDPDPTSYKSDPSETEIQTHVKLPNPFNLLPTYQQPSLNYLVRFLPIRGKFDPIKAKSLGIKPGIDFRKLTQGHSIVNEQGETVHPHQVIEESKSFSKLLIVDIPNASYLSNTLNCEEWFRSNENIGEEDIGIVYHFLGDDIDFNQPEYLDFIKKFPDNCKHVISHSKLSDDTLIFKTSAINVLKLKCLQKDHFNLPYIESYNPLQSDSADSIHKLQQLQQFHIETSSIKSDDSLISEDTWSSLYDSNILPLDIKNINKTDILESEPISLAQIPGSMKDQVQVVTLGTGSALPSIHRNVISTLVRIPYIDNNTVKFRTIMLDGGENTLGTMMRNFGHNNKEQLIKIFEELSLIHLSHLHADHHLGIISIINKWFEINIDSEKKLYLVIPWQYNNFMKEWYSLEEQIYDKIDLNRIVYLSCEDFIKDRQPQFQQVDIDEFERKYDNDEFNQVIPREKLAPKNHVLINDLYKNLGINSIQTVRAIHCYWSYSISIDFALPSEESFKVSYSGDTRPNPKFVDIGYGSDLLIHESSLDHELIEEAISKKHSTMIEAITVSKLMNCAKVILTHFSTRYSNKANMLIENNELIKLSTNLRDYLVRYGSTSNIFVPERSNKRPIKEFEDLQICFAFDMMNVRFNNLHLQKDKYKEILEIFQTDDDLNEDLNDKREKEMKKQREKREAKRIQRLSIKNGKKKRRVSSDEEID</sequence>
<evidence type="ECO:0000256" key="8">
    <source>
        <dbReference type="ARBA" id="ARBA00022759"/>
    </source>
</evidence>
<dbReference type="InterPro" id="IPR047151">
    <property type="entry name" value="RNZ2-like"/>
</dbReference>
<comment type="catalytic activity">
    <reaction evidence="1">
        <text>Endonucleolytic cleavage of RNA, removing extra 3' nucleotides from tRNA precursor, generating 3' termini of tRNAs. A 3'-hydroxy group is left at the tRNA terminus and a 5'-phosphoryl group is left at the trailer molecule.</text>
        <dbReference type="EC" id="3.1.26.11"/>
    </reaction>
</comment>
<dbReference type="eggNOG" id="KOG2121">
    <property type="taxonomic scope" value="Eukaryota"/>
</dbReference>
<keyword evidence="7" id="KW-0479">Metal-binding</keyword>
<dbReference type="KEGG" id="dha:DEHA2E05412g"/>
<dbReference type="GO" id="GO:0005634">
    <property type="term" value="C:nucleus"/>
    <property type="evidence" value="ECO:0007669"/>
    <property type="project" value="EnsemblFungi"/>
</dbReference>
<evidence type="ECO:0000259" key="12">
    <source>
        <dbReference type="Pfam" id="PF13691"/>
    </source>
</evidence>
<dbReference type="InParanoid" id="Q6BQG6"/>
<name>Q6BQG6_DEBHA</name>
<dbReference type="InterPro" id="IPR027794">
    <property type="entry name" value="tRNase_Z_dom"/>
</dbReference>
<dbReference type="VEuPathDB" id="FungiDB:DEHA2E05412g"/>
<dbReference type="Pfam" id="PF13691">
    <property type="entry name" value="Lactamase_B_4"/>
    <property type="match status" value="1"/>
</dbReference>
<dbReference type="Proteomes" id="UP000000599">
    <property type="component" value="Chromosome E"/>
</dbReference>
<dbReference type="PANTHER" id="PTHR12553">
    <property type="entry name" value="ZINC PHOSPHODIESTERASE ELAC PROTEIN 2"/>
    <property type="match status" value="1"/>
</dbReference>
<evidence type="ECO:0000256" key="2">
    <source>
        <dbReference type="ARBA" id="ARBA00001947"/>
    </source>
</evidence>
<keyword evidence="6" id="KW-0540">Nuclease</keyword>
<dbReference type="SUPFAM" id="SSF56281">
    <property type="entry name" value="Metallo-hydrolase/oxidoreductase"/>
    <property type="match status" value="2"/>
</dbReference>
<dbReference type="GO" id="GO:1990180">
    <property type="term" value="P:mitochondrial tRNA 3'-end processing"/>
    <property type="evidence" value="ECO:0007669"/>
    <property type="project" value="EnsemblFungi"/>
</dbReference>
<keyword evidence="9" id="KW-0378">Hydrolase</keyword>
<keyword evidence="8" id="KW-0255">Endonuclease</keyword>
<feature type="region of interest" description="Disordered" evidence="11">
    <location>
        <begin position="835"/>
        <end position="875"/>
    </location>
</feature>
<dbReference type="STRING" id="284592.Q6BQG6"/>
<dbReference type="OMA" id="MSHCKHT"/>
<dbReference type="OrthoDB" id="527344at2759"/>
<dbReference type="RefSeq" id="XP_459554.2">
    <property type="nucleotide sequence ID" value="XM_459554.1"/>
</dbReference>